<keyword evidence="1" id="KW-0963">Cytoplasm</keyword>
<evidence type="ECO:0000313" key="3">
    <source>
        <dbReference type="Proteomes" id="UP001597191"/>
    </source>
</evidence>
<dbReference type="InterPro" id="IPR016979">
    <property type="entry name" value="DUF2129"/>
</dbReference>
<protein>
    <submittedName>
        <fullName evidence="2">YlbG family protein</fullName>
    </submittedName>
</protein>
<evidence type="ECO:0000313" key="2">
    <source>
        <dbReference type="EMBL" id="MFD1411599.1"/>
    </source>
</evidence>
<dbReference type="RefSeq" id="WP_125650591.1">
    <property type="nucleotide sequence ID" value="NZ_JBHTOH010000083.1"/>
</dbReference>
<name>A0ABW4BMZ0_9LACO</name>
<reference evidence="3" key="1">
    <citation type="journal article" date="2019" name="Int. J. Syst. Evol. Microbiol.">
        <title>The Global Catalogue of Microorganisms (GCM) 10K type strain sequencing project: providing services to taxonomists for standard genome sequencing and annotation.</title>
        <authorList>
            <consortium name="The Broad Institute Genomics Platform"/>
            <consortium name="The Broad Institute Genome Sequencing Center for Infectious Disease"/>
            <person name="Wu L."/>
            <person name="Ma J."/>
        </authorList>
    </citation>
    <scope>NUCLEOTIDE SEQUENCE [LARGE SCALE GENOMIC DNA]</scope>
    <source>
        <strain evidence="3">CCM 8937</strain>
    </source>
</reference>
<comment type="caution">
    <text evidence="2">The sequence shown here is derived from an EMBL/GenBank/DDBJ whole genome shotgun (WGS) entry which is preliminary data.</text>
</comment>
<evidence type="ECO:0000256" key="1">
    <source>
        <dbReference type="ARBA" id="ARBA00022490"/>
    </source>
</evidence>
<accession>A0ABW4BMZ0</accession>
<gene>
    <name evidence="2" type="ORF">ACFQ4R_08390</name>
</gene>
<dbReference type="Proteomes" id="UP001597191">
    <property type="component" value="Unassembled WGS sequence"/>
</dbReference>
<organism evidence="2 3">
    <name type="scientific">Lapidilactobacillus gannanensis</name>
    <dbReference type="NCBI Taxonomy" id="2486002"/>
    <lineage>
        <taxon>Bacteria</taxon>
        <taxon>Bacillati</taxon>
        <taxon>Bacillota</taxon>
        <taxon>Bacilli</taxon>
        <taxon>Lactobacillales</taxon>
        <taxon>Lactobacillaceae</taxon>
        <taxon>Lapidilactobacillus</taxon>
    </lineage>
</organism>
<sequence>MFTIKKRLSLAVWVYSLKQVRQLRRYGMITYISKRMKYVVIYIDYDQADRVINALNNLRFVRLVEVSHRHEVNMSFGKKLDQAAASQSDGGNI</sequence>
<dbReference type="EMBL" id="JBHTOH010000083">
    <property type="protein sequence ID" value="MFD1411599.1"/>
    <property type="molecule type" value="Genomic_DNA"/>
</dbReference>
<dbReference type="PIRSF" id="PIRSF031653">
    <property type="entry name" value="UCP031653"/>
    <property type="match status" value="1"/>
</dbReference>
<keyword evidence="3" id="KW-1185">Reference proteome</keyword>
<proteinExistence type="predicted"/>
<dbReference type="Pfam" id="PF09902">
    <property type="entry name" value="DUF2129"/>
    <property type="match status" value="1"/>
</dbReference>